<dbReference type="SUPFAM" id="SSF52218">
    <property type="entry name" value="Flavoproteins"/>
    <property type="match status" value="1"/>
</dbReference>
<dbReference type="STRING" id="419479.SAMN04488563_4958"/>
<evidence type="ECO:0000313" key="3">
    <source>
        <dbReference type="Proteomes" id="UP000182977"/>
    </source>
</evidence>
<dbReference type="OrthoDB" id="9812295at2"/>
<accession>A0A1H2L3A3</accession>
<dbReference type="GO" id="GO:0010181">
    <property type="term" value="F:FMN binding"/>
    <property type="evidence" value="ECO:0007669"/>
    <property type="project" value="TreeGrafter"/>
</dbReference>
<dbReference type="Gene3D" id="3.40.50.360">
    <property type="match status" value="1"/>
</dbReference>
<dbReference type="GO" id="GO:0005829">
    <property type="term" value="C:cytosol"/>
    <property type="evidence" value="ECO:0007669"/>
    <property type="project" value="TreeGrafter"/>
</dbReference>
<evidence type="ECO:0000313" key="2">
    <source>
        <dbReference type="EMBL" id="SDU75389.1"/>
    </source>
</evidence>
<dbReference type="EMBL" id="LT629791">
    <property type="protein sequence ID" value="SDU75389.1"/>
    <property type="molecule type" value="Genomic_DNA"/>
</dbReference>
<sequence>MTRIAIIIGSTRPDRLGPAVAQWILDLAKQRGDADYELVDLADFDLPHLDEPLPASSGQYTRPHTLRLAETVAAFDGFVFVTPEYNHSFPGVLKTAIDLVYAEWHHKAAGFVGYGADGGIRAVEQLRGVMGMLLVADVRAQVALSLYDDFADFVRPEPRERHAALAGTMLDELVSWAGALAQVRSAGTAARSSRV</sequence>
<evidence type="ECO:0000259" key="1">
    <source>
        <dbReference type="Pfam" id="PF03358"/>
    </source>
</evidence>
<gene>
    <name evidence="2" type="ORF">SAMN04488563_4958</name>
</gene>
<proteinExistence type="predicted"/>
<dbReference type="Proteomes" id="UP000182977">
    <property type="component" value="Chromosome I"/>
</dbReference>
<keyword evidence="3" id="KW-1185">Reference proteome</keyword>
<dbReference type="InterPro" id="IPR050712">
    <property type="entry name" value="NAD(P)H-dep_reductase"/>
</dbReference>
<dbReference type="GO" id="GO:0016491">
    <property type="term" value="F:oxidoreductase activity"/>
    <property type="evidence" value="ECO:0007669"/>
    <property type="project" value="InterPro"/>
</dbReference>
<reference evidence="3" key="1">
    <citation type="submission" date="2016-10" db="EMBL/GenBank/DDBJ databases">
        <authorList>
            <person name="Varghese N."/>
            <person name="Submissions S."/>
        </authorList>
    </citation>
    <scope>NUCLEOTIDE SEQUENCE [LARGE SCALE GENOMIC DNA]</scope>
    <source>
        <strain evidence="3">DSM 45079</strain>
    </source>
</reference>
<name>A0A1H2L3A3_9ACTN</name>
<protein>
    <submittedName>
        <fullName evidence="2">NAD(P)H-dependent FMN reductase</fullName>
    </submittedName>
</protein>
<dbReference type="AlphaFoldDB" id="A0A1H2L3A3"/>
<dbReference type="PANTHER" id="PTHR30543">
    <property type="entry name" value="CHROMATE REDUCTASE"/>
    <property type="match status" value="1"/>
</dbReference>
<dbReference type="PANTHER" id="PTHR30543:SF21">
    <property type="entry name" value="NAD(P)H-DEPENDENT FMN REDUCTASE LOT6"/>
    <property type="match status" value="1"/>
</dbReference>
<dbReference type="InterPro" id="IPR005025">
    <property type="entry name" value="FMN_Rdtase-like_dom"/>
</dbReference>
<dbReference type="RefSeq" id="WP_046772795.1">
    <property type="nucleotide sequence ID" value="NZ_LBMC01000077.1"/>
</dbReference>
<dbReference type="InterPro" id="IPR029039">
    <property type="entry name" value="Flavoprotein-like_sf"/>
</dbReference>
<dbReference type="Pfam" id="PF03358">
    <property type="entry name" value="FMN_red"/>
    <property type="match status" value="1"/>
</dbReference>
<organism evidence="2 3">
    <name type="scientific">Jiangella alkaliphila</name>
    <dbReference type="NCBI Taxonomy" id="419479"/>
    <lineage>
        <taxon>Bacteria</taxon>
        <taxon>Bacillati</taxon>
        <taxon>Actinomycetota</taxon>
        <taxon>Actinomycetes</taxon>
        <taxon>Jiangellales</taxon>
        <taxon>Jiangellaceae</taxon>
        <taxon>Jiangella</taxon>
    </lineage>
</organism>
<feature type="domain" description="NADPH-dependent FMN reductase-like" evidence="1">
    <location>
        <begin position="2"/>
        <end position="145"/>
    </location>
</feature>